<dbReference type="RefSeq" id="WP_058387479.1">
    <property type="nucleotide sequence ID" value="NZ_LNXW01000013.1"/>
</dbReference>
<gene>
    <name evidence="1" type="ORF">Lche_0876</name>
</gene>
<dbReference type="EMBL" id="LNXW01000013">
    <property type="protein sequence ID" value="KTC78856.1"/>
    <property type="molecule type" value="Genomic_DNA"/>
</dbReference>
<reference evidence="1 2" key="1">
    <citation type="submission" date="2015-11" db="EMBL/GenBank/DDBJ databases">
        <title>Genomic analysis of 38 Legionella species identifies large and diverse effector repertoires.</title>
        <authorList>
            <person name="Burstein D."/>
            <person name="Amaro F."/>
            <person name="Zusman T."/>
            <person name="Lifshitz Z."/>
            <person name="Cohen O."/>
            <person name="Gilbert J.A."/>
            <person name="Pupko T."/>
            <person name="Shuman H.A."/>
            <person name="Segal G."/>
        </authorList>
    </citation>
    <scope>NUCLEOTIDE SEQUENCE [LARGE SCALE GENOMIC DNA]</scope>
    <source>
        <strain evidence="1 2">ORW</strain>
    </source>
</reference>
<protein>
    <submittedName>
        <fullName evidence="1">Uncharacterized protein</fullName>
    </submittedName>
</protein>
<dbReference type="AlphaFoldDB" id="A0A0W0S5Z2"/>
<sequence length="984" mass="111013">MFSKSTEPNQRKSLIKTNHFAKAYTEISNQLNGLEVGTARENSLKRLNQEIIKIKKDETLSDDAKIVALLDVFVSEYALISKSFGGSNSGLGKFIRQFCAQNFGVKLGPESTIYIKSDGLIMQILNAQGIKSSEKDSLLPPIRRRATEVGHVSKSAPVLGKYEEPKPRVSPSLDHVETSREQIGQFTLRKNAEFTRLGSMFGDKQFCYAEKPSGVEPGFRAIDIDELFFLELDKLLSHDRLPSIQQVPDVQKLEDLKELLSKEKDLHQKQIIFSIFISSHIKGPHAKGVMTPCIQWLCGEVKTAVAKNNQLSAWMYKLDYAEGQKDRIKANKEALREFVGTRFAGIFSAQNQRQEIVWINKGKGEVHAVLACGWKNGLKELTHFLYGGSEPDYNGVLVEDKNAAVKYSKYILGLAKNLIFGIGVGDRDGIGKEAQNKGFADEAFYGFDYGKPYEGEGVAASLSDDFSFEDKFAKAPALFRSSSTIGFARHFMYRNYSVFYDTALSERMEGVHLLRKMITGENPSEEVINSYPGLREELKRIQEKTPSPEELLSSLGRLREQSQEGSHLQALIDAQIIELCSGKLSTFDLYFSQIKIDLIDMGIKNEMHDAELADYLEFIDGMAATARNSNQHILATFQQRILLTAQEIDLLDHLEKYFSPASVMSHDGEVFLNTMRFDPPSSRIPFKLKKEANGTYTLTTTNKNIAGQFKDEFGLECKQSDEGLSCNINADALSQLIKNAEVKYHQKRDELLIRPTYKFITLPNLRAVLSQDNRPRDPKVDLSYLWREDNSLSLKVIAKTKQQAEQVYDLFGIRVAVNEAQLIEVPAANHAEFQRRIEKHCEQLTKVSQEIELSDIGSRDSVISALSQSKKESVPAASDKWKELHGKEEMTIPETLSPTELLIKRIQELELEEGTREKVINVIEEVTEPKIIQQLLSYNNQTLSAPANLEAIKSERFSEVRKIEDEDKEIGIRASQARVRQNLN</sequence>
<evidence type="ECO:0000313" key="2">
    <source>
        <dbReference type="Proteomes" id="UP000054921"/>
    </source>
</evidence>
<comment type="caution">
    <text evidence="1">The sequence shown here is derived from an EMBL/GenBank/DDBJ whole genome shotgun (WGS) entry which is preliminary data.</text>
</comment>
<accession>A0A0W0S5Z2</accession>
<organism evidence="1 2">
    <name type="scientific">Legionella cherrii</name>
    <dbReference type="NCBI Taxonomy" id="28084"/>
    <lineage>
        <taxon>Bacteria</taxon>
        <taxon>Pseudomonadati</taxon>
        <taxon>Pseudomonadota</taxon>
        <taxon>Gammaproteobacteria</taxon>
        <taxon>Legionellales</taxon>
        <taxon>Legionellaceae</taxon>
        <taxon>Legionella</taxon>
    </lineage>
</organism>
<dbReference type="Proteomes" id="UP000054921">
    <property type="component" value="Unassembled WGS sequence"/>
</dbReference>
<dbReference type="OrthoDB" id="8645575at2"/>
<dbReference type="PATRIC" id="fig|28084.5.peg.946"/>
<name>A0A0W0S5Z2_9GAMM</name>
<proteinExistence type="predicted"/>
<evidence type="ECO:0000313" key="1">
    <source>
        <dbReference type="EMBL" id="KTC78856.1"/>
    </source>
</evidence>